<reference evidence="2 3" key="1">
    <citation type="submission" date="2021-03" db="EMBL/GenBank/DDBJ databases">
        <title>Haloterrigena longa sp. nov. and Haloterrigena limicola sp. nov., extremely halophilic archaea isolated from a salt lake.</title>
        <authorList>
            <person name="Henglin C."/>
        </authorList>
    </citation>
    <scope>NUCLEOTIDE SEQUENCE [LARGE SCALE GENOMIC DNA]</scope>
    <source>
        <strain evidence="2 3">KZCA68</strain>
    </source>
</reference>
<keyword evidence="1" id="KW-0812">Transmembrane</keyword>
<dbReference type="EMBL" id="CP071462">
    <property type="protein sequence ID" value="QSW97767.1"/>
    <property type="molecule type" value="Genomic_DNA"/>
</dbReference>
<dbReference type="AlphaFoldDB" id="A0A8A2VAN1"/>
<dbReference type="Proteomes" id="UP000663203">
    <property type="component" value="Chromosome"/>
</dbReference>
<keyword evidence="1" id="KW-1133">Transmembrane helix</keyword>
<keyword evidence="3" id="KW-1185">Reference proteome</keyword>
<proteinExistence type="predicted"/>
<evidence type="ECO:0000313" key="2">
    <source>
        <dbReference type="EMBL" id="QSW97767.1"/>
    </source>
</evidence>
<evidence type="ECO:0000313" key="3">
    <source>
        <dbReference type="Proteomes" id="UP000663203"/>
    </source>
</evidence>
<gene>
    <name evidence="2" type="ORF">J0X25_10070</name>
</gene>
<dbReference type="GeneID" id="63187653"/>
<organism evidence="2 3">
    <name type="scientific">Haloterrigena alkaliphila</name>
    <dbReference type="NCBI Taxonomy" id="2816475"/>
    <lineage>
        <taxon>Archaea</taxon>
        <taxon>Methanobacteriati</taxon>
        <taxon>Methanobacteriota</taxon>
        <taxon>Stenosarchaea group</taxon>
        <taxon>Halobacteria</taxon>
        <taxon>Halobacteriales</taxon>
        <taxon>Natrialbaceae</taxon>
        <taxon>Haloterrigena</taxon>
    </lineage>
</organism>
<feature type="transmembrane region" description="Helical" evidence="1">
    <location>
        <begin position="37"/>
        <end position="56"/>
    </location>
</feature>
<feature type="transmembrane region" description="Helical" evidence="1">
    <location>
        <begin position="6"/>
        <end position="25"/>
    </location>
</feature>
<dbReference type="RefSeq" id="WP_207287386.1">
    <property type="nucleotide sequence ID" value="NZ_CP071462.1"/>
</dbReference>
<name>A0A8A2VAN1_9EURY</name>
<feature type="transmembrane region" description="Helical" evidence="1">
    <location>
        <begin position="68"/>
        <end position="86"/>
    </location>
</feature>
<sequence length="127" mass="13338">MIDRDGRIVFGSLLAFVFVLTGSVVAERQLGVGLREYPVLAFVVFSGVAIVAPQLYLAATDDEVPPRARIQFAAVGTAVLAVAFAGEATGIRYLLIAGAGACSVLGLVWYELVTWYRSSSEGTAPGV</sequence>
<protein>
    <submittedName>
        <fullName evidence="2">Uncharacterized protein</fullName>
    </submittedName>
</protein>
<feature type="transmembrane region" description="Helical" evidence="1">
    <location>
        <begin position="93"/>
        <end position="110"/>
    </location>
</feature>
<dbReference type="KEGG" id="hakz:J0X25_10070"/>
<keyword evidence="1" id="KW-0472">Membrane</keyword>
<evidence type="ECO:0000256" key="1">
    <source>
        <dbReference type="SAM" id="Phobius"/>
    </source>
</evidence>
<accession>A0A8A2VAN1</accession>